<keyword evidence="3 6" id="KW-0812">Transmembrane</keyword>
<dbReference type="PIRSF" id="PIRSF038958">
    <property type="entry name" value="PG_synth_SpoVB"/>
    <property type="match status" value="1"/>
</dbReference>
<evidence type="ECO:0000256" key="1">
    <source>
        <dbReference type="ARBA" id="ARBA00004651"/>
    </source>
</evidence>
<feature type="transmembrane region" description="Helical" evidence="6">
    <location>
        <begin position="326"/>
        <end position="350"/>
    </location>
</feature>
<organism evidence="7 8">
    <name type="scientific">Thermacetogenium phaeum</name>
    <dbReference type="NCBI Taxonomy" id="85874"/>
    <lineage>
        <taxon>Bacteria</taxon>
        <taxon>Bacillati</taxon>
        <taxon>Bacillota</taxon>
        <taxon>Clostridia</taxon>
        <taxon>Thermoanaerobacterales</taxon>
        <taxon>Thermoanaerobacteraceae</taxon>
        <taxon>Thermacetogenium</taxon>
    </lineage>
</organism>
<dbReference type="InterPro" id="IPR002797">
    <property type="entry name" value="Polysacc_synth"/>
</dbReference>
<evidence type="ECO:0000313" key="7">
    <source>
        <dbReference type="EMBL" id="KUK36489.1"/>
    </source>
</evidence>
<evidence type="ECO:0000256" key="5">
    <source>
        <dbReference type="ARBA" id="ARBA00023136"/>
    </source>
</evidence>
<dbReference type="EMBL" id="LGFO01000087">
    <property type="protein sequence ID" value="KUK36489.1"/>
    <property type="molecule type" value="Genomic_DNA"/>
</dbReference>
<dbReference type="AlphaFoldDB" id="A0A124FK93"/>
<dbReference type="Proteomes" id="UP000053326">
    <property type="component" value="Unassembled WGS sequence"/>
</dbReference>
<comment type="subcellular location">
    <subcellularLocation>
        <location evidence="1">Cell membrane</location>
        <topology evidence="1">Multi-pass membrane protein</topology>
    </subcellularLocation>
</comment>
<feature type="transmembrane region" description="Helical" evidence="6">
    <location>
        <begin position="416"/>
        <end position="440"/>
    </location>
</feature>
<evidence type="ECO:0000256" key="4">
    <source>
        <dbReference type="ARBA" id="ARBA00022989"/>
    </source>
</evidence>
<keyword evidence="4 6" id="KW-1133">Transmembrane helix</keyword>
<proteinExistence type="predicted"/>
<name>A0A124FK93_9THEO</name>
<evidence type="ECO:0000256" key="6">
    <source>
        <dbReference type="SAM" id="Phobius"/>
    </source>
</evidence>
<gene>
    <name evidence="7" type="ORF">XD66_0805</name>
</gene>
<dbReference type="PANTHER" id="PTHR30250">
    <property type="entry name" value="PST FAMILY PREDICTED COLANIC ACID TRANSPORTER"/>
    <property type="match status" value="1"/>
</dbReference>
<feature type="transmembrane region" description="Helical" evidence="6">
    <location>
        <begin position="282"/>
        <end position="305"/>
    </location>
</feature>
<feature type="transmembrane region" description="Helical" evidence="6">
    <location>
        <begin position="122"/>
        <end position="143"/>
    </location>
</feature>
<evidence type="ECO:0000313" key="8">
    <source>
        <dbReference type="Proteomes" id="UP000053326"/>
    </source>
</evidence>
<dbReference type="InterPro" id="IPR050833">
    <property type="entry name" value="Poly_Biosynth_Transport"/>
</dbReference>
<comment type="caution">
    <text evidence="7">The sequence shown here is derived from an EMBL/GenBank/DDBJ whole genome shotgun (WGS) entry which is preliminary data.</text>
</comment>
<feature type="transmembrane region" description="Helical" evidence="6">
    <location>
        <begin position="362"/>
        <end position="383"/>
    </location>
</feature>
<dbReference type="PANTHER" id="PTHR30250:SF21">
    <property type="entry name" value="LIPID II FLIPPASE MURJ"/>
    <property type="match status" value="1"/>
</dbReference>
<reference evidence="8" key="1">
    <citation type="journal article" date="2015" name="MBio">
        <title>Genome-Resolved Metagenomic Analysis Reveals Roles for Candidate Phyla and Other Microbial Community Members in Biogeochemical Transformations in Oil Reservoirs.</title>
        <authorList>
            <person name="Hu P."/>
            <person name="Tom L."/>
            <person name="Singh A."/>
            <person name="Thomas B.C."/>
            <person name="Baker B.J."/>
            <person name="Piceno Y.M."/>
            <person name="Andersen G.L."/>
            <person name="Banfield J.F."/>
        </authorList>
    </citation>
    <scope>NUCLEOTIDE SEQUENCE [LARGE SCALE GENOMIC DNA]</scope>
</reference>
<protein>
    <submittedName>
        <fullName evidence="7">Uncharacterized protein</fullName>
    </submittedName>
</protein>
<dbReference type="CDD" id="cd13124">
    <property type="entry name" value="MATE_SpoVB_like"/>
    <property type="match status" value="1"/>
</dbReference>
<accession>A0A124FK93</accession>
<evidence type="ECO:0000256" key="2">
    <source>
        <dbReference type="ARBA" id="ARBA00022475"/>
    </source>
</evidence>
<feature type="transmembrane region" description="Helical" evidence="6">
    <location>
        <begin position="89"/>
        <end position="110"/>
    </location>
</feature>
<dbReference type="InterPro" id="IPR024923">
    <property type="entry name" value="PG_synth_SpoVB"/>
</dbReference>
<feature type="transmembrane region" description="Helical" evidence="6">
    <location>
        <begin position="182"/>
        <end position="207"/>
    </location>
</feature>
<evidence type="ECO:0000256" key="3">
    <source>
        <dbReference type="ARBA" id="ARBA00022692"/>
    </source>
</evidence>
<keyword evidence="5 6" id="KW-0472">Membrane</keyword>
<sequence>MKTDSFLRGAFVLTAAAIFVKLLGACYRIPFTRMVGSEGIGLYQMAYPLYTTLLALSSAGIPVAVSFLVAERGAVGDRRGARRILWVSLLFLFSTGLLLALSLFLGAPYLAREVLGDPRACYSLAAVAPAVLVISVVSAFRGYFQGWGVMWPTALSEVLEQVIRVATVLLAASALISRGVEFAAAGAAFGAVTGGCAGLLVLVLIFGRFERSRPLLKGPGRSGFLLGDGLKILKRLLVYAFPISAASAVFPLMQAIDTVIIPNRLQAAGFSVQEATSLFGQLAGMAGTIVYLPAVFTVSVAMSLVPHLAAAVSRGSRLEVRRRIGAALRITVIFCLPAAAGLCVLATPIMELLFNEPGAGPVTAWLAPAALFAGLQQTTAGALQGIGNTWLPVVNLLAGCLVKIACNYYLTVLPGFGIKGAALGSSLGFFLVFLLNFWFLSLFTGYRLQPDCLLRPLLAATIMVAALPGIYNLFYHLGNAAATGAAVLGGAALYFAVLFLTGEIRVYEVRRILKR</sequence>
<feature type="transmembrane region" description="Helical" evidence="6">
    <location>
        <begin position="236"/>
        <end position="256"/>
    </location>
</feature>
<feature type="transmembrane region" description="Helical" evidence="6">
    <location>
        <begin position="155"/>
        <end position="176"/>
    </location>
</feature>
<feature type="transmembrane region" description="Helical" evidence="6">
    <location>
        <begin position="390"/>
        <end position="410"/>
    </location>
</feature>
<feature type="transmembrane region" description="Helical" evidence="6">
    <location>
        <begin position="480"/>
        <end position="501"/>
    </location>
</feature>
<dbReference type="GO" id="GO:0005886">
    <property type="term" value="C:plasma membrane"/>
    <property type="evidence" value="ECO:0007669"/>
    <property type="project" value="UniProtKB-SubCell"/>
</dbReference>
<dbReference type="Pfam" id="PF01943">
    <property type="entry name" value="Polysacc_synt"/>
    <property type="match status" value="1"/>
</dbReference>
<keyword evidence="2" id="KW-1003">Cell membrane</keyword>
<feature type="transmembrane region" description="Helical" evidence="6">
    <location>
        <begin position="452"/>
        <end position="474"/>
    </location>
</feature>
<feature type="transmembrane region" description="Helical" evidence="6">
    <location>
        <begin position="48"/>
        <end position="69"/>
    </location>
</feature>